<dbReference type="AlphaFoldDB" id="A0A327WWM8"/>
<dbReference type="GO" id="GO:0005886">
    <property type="term" value="C:plasma membrane"/>
    <property type="evidence" value="ECO:0007669"/>
    <property type="project" value="TreeGrafter"/>
</dbReference>
<keyword evidence="1" id="KW-0812">Transmembrane</keyword>
<evidence type="ECO:0000313" key="2">
    <source>
        <dbReference type="EMBL" id="RAJ93690.1"/>
    </source>
</evidence>
<dbReference type="EMBL" id="PIPK01000016">
    <property type="protein sequence ID" value="RUO19407.1"/>
    <property type="molecule type" value="Genomic_DNA"/>
</dbReference>
<evidence type="ECO:0000313" key="4">
    <source>
        <dbReference type="Proteomes" id="UP000249203"/>
    </source>
</evidence>
<dbReference type="Proteomes" id="UP000249203">
    <property type="component" value="Unassembled WGS sequence"/>
</dbReference>
<keyword evidence="1" id="KW-1133">Transmembrane helix</keyword>
<reference evidence="3 5" key="1">
    <citation type="journal article" date="2018" name="Front. Microbiol.">
        <title>Genome-Based Analysis Reveals the Taxonomy and Diversity of the Family Idiomarinaceae.</title>
        <authorList>
            <person name="Liu Y."/>
            <person name="Lai Q."/>
            <person name="Shao Z."/>
        </authorList>
    </citation>
    <scope>NUCLEOTIDE SEQUENCE [LARGE SCALE GENOMIC DNA]</scope>
    <source>
        <strain evidence="3 5">CF12-14</strain>
    </source>
</reference>
<feature type="transmembrane region" description="Helical" evidence="1">
    <location>
        <begin position="6"/>
        <end position="26"/>
    </location>
</feature>
<evidence type="ECO:0000313" key="3">
    <source>
        <dbReference type="EMBL" id="RUO19407.1"/>
    </source>
</evidence>
<gene>
    <name evidence="2" type="ORF">B0I24_11648</name>
    <name evidence="3" type="ORF">CWE07_13065</name>
</gene>
<dbReference type="InterPro" id="IPR007360">
    <property type="entry name" value="SirB"/>
</dbReference>
<feature type="transmembrane region" description="Helical" evidence="1">
    <location>
        <begin position="102"/>
        <end position="120"/>
    </location>
</feature>
<dbReference type="PANTHER" id="PTHR39594:SF1">
    <property type="entry name" value="PROTEIN YCHQ"/>
    <property type="match status" value="1"/>
</dbReference>
<feature type="transmembrane region" description="Helical" evidence="1">
    <location>
        <begin position="38"/>
        <end position="59"/>
    </location>
</feature>
<comment type="caution">
    <text evidence="2">The sequence shown here is derived from an EMBL/GenBank/DDBJ whole genome shotgun (WGS) entry which is preliminary data.</text>
</comment>
<protein>
    <submittedName>
        <fullName evidence="3">Invasion protein</fullName>
    </submittedName>
    <submittedName>
        <fullName evidence="2">Putative membrane protein SirB2</fullName>
    </submittedName>
</protein>
<keyword evidence="5" id="KW-1185">Reference proteome</keyword>
<dbReference type="Proteomes" id="UP000287865">
    <property type="component" value="Unassembled WGS sequence"/>
</dbReference>
<organism evidence="2 4">
    <name type="scientific">Aliidiomarina maris</name>
    <dbReference type="NCBI Taxonomy" id="531312"/>
    <lineage>
        <taxon>Bacteria</taxon>
        <taxon>Pseudomonadati</taxon>
        <taxon>Pseudomonadota</taxon>
        <taxon>Gammaproteobacteria</taxon>
        <taxon>Alteromonadales</taxon>
        <taxon>Idiomarinaceae</taxon>
        <taxon>Aliidiomarina</taxon>
    </lineage>
</organism>
<evidence type="ECO:0000313" key="5">
    <source>
        <dbReference type="Proteomes" id="UP000287865"/>
    </source>
</evidence>
<feature type="transmembrane region" description="Helical" evidence="1">
    <location>
        <begin position="71"/>
        <end position="90"/>
    </location>
</feature>
<evidence type="ECO:0000256" key="1">
    <source>
        <dbReference type="SAM" id="Phobius"/>
    </source>
</evidence>
<name>A0A327WWM8_9GAMM</name>
<proteinExistence type="predicted"/>
<dbReference type="PANTHER" id="PTHR39594">
    <property type="entry name" value="PROTEIN YCHQ"/>
    <property type="match status" value="1"/>
</dbReference>
<accession>A0A327WWM8</accession>
<dbReference type="RefSeq" id="WP_111570332.1">
    <property type="nucleotide sequence ID" value="NZ_PIPK01000016.1"/>
</dbReference>
<dbReference type="Pfam" id="PF04247">
    <property type="entry name" value="SirB"/>
    <property type="match status" value="1"/>
</dbReference>
<keyword evidence="1" id="KW-0472">Membrane</keyword>
<sequence>MYTAFKHFHMTMAILSLVLLVIRFLLAVRRPDALNQKFLKIVPHVIDTLLVVSIITILMHVDISVYPSGFIGEKALFFIVYIVFSVLTILSLRGRVTAKLKFPAFVLAIVSWLWLVHVAFSKAPMLLG</sequence>
<dbReference type="EMBL" id="QLMD01000016">
    <property type="protein sequence ID" value="RAJ93690.1"/>
    <property type="molecule type" value="Genomic_DNA"/>
</dbReference>
<dbReference type="PIRSF" id="PIRSF005610">
    <property type="entry name" value="SirB"/>
    <property type="match status" value="1"/>
</dbReference>
<reference evidence="2 4" key="2">
    <citation type="submission" date="2018-06" db="EMBL/GenBank/DDBJ databases">
        <title>Genomic Encyclopedia of Type Strains, Phase III (KMG-III): the genomes of soil and plant-associated and newly described type strains.</title>
        <authorList>
            <person name="Whitman W."/>
        </authorList>
    </citation>
    <scope>NUCLEOTIDE SEQUENCE [LARGE SCALE GENOMIC DNA]</scope>
    <source>
        <strain evidence="2 4">CGMCC 1.15366</strain>
    </source>
</reference>
<dbReference type="OrthoDB" id="5588650at2"/>